<dbReference type="KEGG" id="vg:54997836"/>
<evidence type="ECO:0008006" key="3">
    <source>
        <dbReference type="Google" id="ProtNLM"/>
    </source>
</evidence>
<dbReference type="RefSeq" id="YP_009806961.1">
    <property type="nucleotide sequence ID" value="NC_048019.1"/>
</dbReference>
<organism evidence="1 2">
    <name type="scientific">Gordonia phage Ruthy</name>
    <dbReference type="NCBI Taxonomy" id="2250323"/>
    <lineage>
        <taxon>Viruses</taxon>
        <taxon>Duplodnaviria</taxon>
        <taxon>Heunggongvirae</taxon>
        <taxon>Uroviricota</taxon>
        <taxon>Caudoviricetes</taxon>
        <taxon>Ruthyvirus</taxon>
        <taxon>Ruthyvirus ruthy</taxon>
    </lineage>
</organism>
<gene>
    <name evidence="1" type="primary">12</name>
    <name evidence="1" type="ORF">SEA_RUTHY_12</name>
</gene>
<dbReference type="GeneID" id="54997836"/>
<protein>
    <recommendedName>
        <fullName evidence="3">Head-to-tail connector protein</fullName>
    </recommendedName>
</protein>
<dbReference type="Proteomes" id="UP000259467">
    <property type="component" value="Segment"/>
</dbReference>
<sequence length="91" mass="9273">MAEPTLKFNHAAIARIAKGDAAQKVVTAAAEKVADAVRAQLSETGGDPEAVKVEEYQTDRRVAAVVAPAHAQAADGVLSRGANAAGIHVTT</sequence>
<dbReference type="EMBL" id="MH536826">
    <property type="protein sequence ID" value="AXH50475.1"/>
    <property type="molecule type" value="Genomic_DNA"/>
</dbReference>
<evidence type="ECO:0000313" key="2">
    <source>
        <dbReference type="Proteomes" id="UP000259467"/>
    </source>
</evidence>
<name>A0A345L5C3_9CAUD</name>
<accession>A0A345L5C3</accession>
<evidence type="ECO:0000313" key="1">
    <source>
        <dbReference type="EMBL" id="AXH50475.1"/>
    </source>
</evidence>
<reference evidence="2" key="1">
    <citation type="submission" date="2018-06" db="EMBL/GenBank/DDBJ databases">
        <authorList>
            <person name="Zhirakovskaya E."/>
        </authorList>
    </citation>
    <scope>NUCLEOTIDE SEQUENCE [LARGE SCALE GENOMIC DNA]</scope>
</reference>
<keyword evidence="2" id="KW-1185">Reference proteome</keyword>
<proteinExistence type="predicted"/>